<evidence type="ECO:0000259" key="1">
    <source>
        <dbReference type="PROSITE" id="PS50075"/>
    </source>
</evidence>
<reference evidence="2 3" key="1">
    <citation type="journal article" date="2013" name="Genome Announc.">
        <title>Draft Genome Sequence of Streptomyces viridochromogenes Strain Tu57, Producer of Avilamycin.</title>
        <authorList>
            <person name="Gruning B.A."/>
            <person name="Erxleben A."/>
            <person name="Hahnlein A."/>
            <person name="Gunther S."/>
        </authorList>
    </citation>
    <scope>NUCLEOTIDE SEQUENCE [LARGE SCALE GENOMIC DNA]</scope>
    <source>
        <strain evidence="2 3">Tue57</strain>
    </source>
</reference>
<comment type="caution">
    <text evidence="2">The sequence shown here is derived from an EMBL/GenBank/DDBJ whole genome shotgun (WGS) entry which is preliminary data.</text>
</comment>
<proteinExistence type="predicted"/>
<dbReference type="PATRIC" id="fig|1160705.3.peg.2381"/>
<name>L8PKX7_STRVR</name>
<dbReference type="InterPro" id="IPR009081">
    <property type="entry name" value="PP-bd_ACP"/>
</dbReference>
<dbReference type="SUPFAM" id="SSF47336">
    <property type="entry name" value="ACP-like"/>
    <property type="match status" value="1"/>
</dbReference>
<gene>
    <name evidence="2" type="ORF">STVIR_2399</name>
</gene>
<sequence>MTTSHTSTVDIVRKLIDQQLNFTSHGFELKHDDNLWDLGMTSLTALGLMLSIEDTFGIELPESALKESTFRSVDAITAAVDAVLGSAQAPPTGEGVSAQS</sequence>
<feature type="domain" description="Carrier" evidence="1">
    <location>
        <begin position="6"/>
        <end position="84"/>
    </location>
</feature>
<dbReference type="Gene3D" id="1.10.1200.10">
    <property type="entry name" value="ACP-like"/>
    <property type="match status" value="1"/>
</dbReference>
<evidence type="ECO:0000313" key="3">
    <source>
        <dbReference type="Proteomes" id="UP000011205"/>
    </source>
</evidence>
<dbReference type="PROSITE" id="PS50075">
    <property type="entry name" value="CARRIER"/>
    <property type="match status" value="1"/>
</dbReference>
<dbReference type="RefSeq" id="WP_003997739.1">
    <property type="nucleotide sequence ID" value="NZ_AMLP01000078.1"/>
</dbReference>
<accession>L8PKX7</accession>
<evidence type="ECO:0000313" key="2">
    <source>
        <dbReference type="EMBL" id="ELS56638.1"/>
    </source>
</evidence>
<protein>
    <recommendedName>
        <fullName evidence="1">Carrier domain-containing protein</fullName>
    </recommendedName>
</protein>
<organism evidence="2 3">
    <name type="scientific">Streptomyces viridochromogenes Tue57</name>
    <dbReference type="NCBI Taxonomy" id="1160705"/>
    <lineage>
        <taxon>Bacteria</taxon>
        <taxon>Bacillati</taxon>
        <taxon>Actinomycetota</taxon>
        <taxon>Actinomycetes</taxon>
        <taxon>Kitasatosporales</taxon>
        <taxon>Streptomycetaceae</taxon>
        <taxon>Streptomyces</taxon>
    </lineage>
</organism>
<dbReference type="AlphaFoldDB" id="L8PKX7"/>
<dbReference type="Pfam" id="PF00550">
    <property type="entry name" value="PP-binding"/>
    <property type="match status" value="1"/>
</dbReference>
<dbReference type="Proteomes" id="UP000011205">
    <property type="component" value="Unassembled WGS sequence"/>
</dbReference>
<dbReference type="InterPro" id="IPR036736">
    <property type="entry name" value="ACP-like_sf"/>
</dbReference>
<dbReference type="EMBL" id="AMLP01000078">
    <property type="protein sequence ID" value="ELS56638.1"/>
    <property type="molecule type" value="Genomic_DNA"/>
</dbReference>